<organism evidence="1 2">
    <name type="scientific">Melastoma candidum</name>
    <dbReference type="NCBI Taxonomy" id="119954"/>
    <lineage>
        <taxon>Eukaryota</taxon>
        <taxon>Viridiplantae</taxon>
        <taxon>Streptophyta</taxon>
        <taxon>Embryophyta</taxon>
        <taxon>Tracheophyta</taxon>
        <taxon>Spermatophyta</taxon>
        <taxon>Magnoliopsida</taxon>
        <taxon>eudicotyledons</taxon>
        <taxon>Gunneridae</taxon>
        <taxon>Pentapetalae</taxon>
        <taxon>rosids</taxon>
        <taxon>malvids</taxon>
        <taxon>Myrtales</taxon>
        <taxon>Melastomataceae</taxon>
        <taxon>Melastomatoideae</taxon>
        <taxon>Melastomateae</taxon>
        <taxon>Melastoma</taxon>
    </lineage>
</organism>
<keyword evidence="2" id="KW-1185">Reference proteome</keyword>
<dbReference type="EMBL" id="CM042884">
    <property type="protein sequence ID" value="KAI4369012.1"/>
    <property type="molecule type" value="Genomic_DNA"/>
</dbReference>
<name>A0ACB9QQA2_9MYRT</name>
<sequence length="82" mass="9408">MASREGRHNQHKLVPLAALINREMKNQKLEKPTLRFGCAAQSKKGEDYSHSTPVRFSPRAQKPGRGPFPCHWKHHFPSDLHV</sequence>
<gene>
    <name evidence="1" type="ORF">MLD38_017507</name>
</gene>
<dbReference type="Proteomes" id="UP001057402">
    <property type="component" value="Chromosome 5"/>
</dbReference>
<proteinExistence type="predicted"/>
<evidence type="ECO:0000313" key="1">
    <source>
        <dbReference type="EMBL" id="KAI4369012.1"/>
    </source>
</evidence>
<evidence type="ECO:0000313" key="2">
    <source>
        <dbReference type="Proteomes" id="UP001057402"/>
    </source>
</evidence>
<comment type="caution">
    <text evidence="1">The sequence shown here is derived from an EMBL/GenBank/DDBJ whole genome shotgun (WGS) entry which is preliminary data.</text>
</comment>
<accession>A0ACB9QQA2</accession>
<reference evidence="2" key="1">
    <citation type="journal article" date="2023" name="Front. Plant Sci.">
        <title>Chromosomal-level genome assembly of Melastoma candidum provides insights into trichome evolution.</title>
        <authorList>
            <person name="Zhong Y."/>
            <person name="Wu W."/>
            <person name="Sun C."/>
            <person name="Zou P."/>
            <person name="Liu Y."/>
            <person name="Dai S."/>
            <person name="Zhou R."/>
        </authorList>
    </citation>
    <scope>NUCLEOTIDE SEQUENCE [LARGE SCALE GENOMIC DNA]</scope>
</reference>
<protein>
    <submittedName>
        <fullName evidence="1">Uncharacterized protein</fullName>
    </submittedName>
</protein>